<evidence type="ECO:0000256" key="10">
    <source>
        <dbReference type="SAM" id="MobiDB-lite"/>
    </source>
</evidence>
<dbReference type="GO" id="GO:0043022">
    <property type="term" value="F:ribosome binding"/>
    <property type="evidence" value="ECO:0007669"/>
    <property type="project" value="TreeGrafter"/>
</dbReference>
<dbReference type="Proteomes" id="UP000253426">
    <property type="component" value="Unassembled WGS sequence"/>
</dbReference>
<keyword evidence="5 9" id="KW-0697">Rotamase</keyword>
<dbReference type="PANTHER" id="PTHR30560">
    <property type="entry name" value="TRIGGER FACTOR CHAPERONE AND PEPTIDYL-PROLYL CIS/TRANS ISOMERASE"/>
    <property type="match status" value="1"/>
</dbReference>
<comment type="function">
    <text evidence="9">Involved in protein export. Acts as a chaperone by maintaining the newly synthesized protein in an open conformation. Functions as a peptidyl-prolyl cis-trans isomerase.</text>
</comment>
<evidence type="ECO:0000256" key="3">
    <source>
        <dbReference type="ARBA" id="ARBA00013194"/>
    </source>
</evidence>
<keyword evidence="7 9" id="KW-0413">Isomerase</keyword>
<keyword evidence="9" id="KW-0132">Cell division</keyword>
<dbReference type="OrthoDB" id="9767721at2"/>
<evidence type="ECO:0000256" key="5">
    <source>
        <dbReference type="ARBA" id="ARBA00023110"/>
    </source>
</evidence>
<evidence type="ECO:0000256" key="1">
    <source>
        <dbReference type="ARBA" id="ARBA00000971"/>
    </source>
</evidence>
<sequence>MNITLETQPNCRAVLRIDIPAAEVKKERDRVTGDYAKFARLPGFRPGKAPKAVVEKKFEPQIREELESALVRSGYQEAAKRDDVEILNVVDVKEKALHADDHFTFTLEVTTAPTFELPEYKGIQVKLPRVEVTDEDVEHDLLHLRERYQTFHDVEGEAKLGNYVVLHATGEVNGTPIGEAHPDAPAFLKKIEGNWFELTEEENFLPGFFAALVGIKKDEERDVTVTLGDDFHFEALRGQTIVLHAKADAVKEAQVPALDEDFAKKVNPEWDLERLRGEVRIAIQRRREQAREESKSNQVIAHLADRLEFELPQDIVNREAQRRTNDIAMNAMRQGMAQEAIMGAQDQIVSAATQQARQNVKVGFILGEVAKKESLTVREEQLRMALARMAAQQRVTPKKLLADARKNGLIERLREDLLLENALQFLKDSAAVEETEPEKEDCGHDHKH</sequence>
<dbReference type="GO" id="GO:0044183">
    <property type="term" value="F:protein folding chaperone"/>
    <property type="evidence" value="ECO:0007669"/>
    <property type="project" value="TreeGrafter"/>
</dbReference>
<feature type="region of interest" description="Disordered" evidence="10">
    <location>
        <begin position="429"/>
        <end position="448"/>
    </location>
</feature>
<dbReference type="InterPro" id="IPR036611">
    <property type="entry name" value="Trigger_fac_ribosome-bd_sf"/>
</dbReference>
<evidence type="ECO:0000313" key="14">
    <source>
        <dbReference type="Proteomes" id="UP000253426"/>
    </source>
</evidence>
<evidence type="ECO:0000256" key="9">
    <source>
        <dbReference type="HAMAP-Rule" id="MF_00303"/>
    </source>
</evidence>
<gene>
    <name evidence="9" type="primary">tig</name>
    <name evidence="13" type="ORF">DES53_105165</name>
</gene>
<comment type="similarity">
    <text evidence="2 9">Belongs to the FKBP-type PPIase family. Tig subfamily.</text>
</comment>
<dbReference type="HAMAP" id="MF_00303">
    <property type="entry name" value="Trigger_factor_Tig"/>
    <property type="match status" value="1"/>
</dbReference>
<dbReference type="InterPro" id="IPR046357">
    <property type="entry name" value="PPIase_dom_sf"/>
</dbReference>
<dbReference type="SUPFAM" id="SSF54534">
    <property type="entry name" value="FKBP-like"/>
    <property type="match status" value="1"/>
</dbReference>
<evidence type="ECO:0000259" key="12">
    <source>
        <dbReference type="Pfam" id="PF05698"/>
    </source>
</evidence>
<dbReference type="RefSeq" id="WP_113959242.1">
    <property type="nucleotide sequence ID" value="NZ_QNRR01000005.1"/>
</dbReference>
<dbReference type="InterPro" id="IPR008880">
    <property type="entry name" value="Trigger_fac_C"/>
</dbReference>
<dbReference type="Gene3D" id="3.10.50.40">
    <property type="match status" value="1"/>
</dbReference>
<dbReference type="EC" id="5.2.1.8" evidence="3 9"/>
<dbReference type="SUPFAM" id="SSF102735">
    <property type="entry name" value="Trigger factor ribosome-binding domain"/>
    <property type="match status" value="1"/>
</dbReference>
<dbReference type="AlphaFoldDB" id="A0A366HMU3"/>
<dbReference type="NCBIfam" id="TIGR00115">
    <property type="entry name" value="tig"/>
    <property type="match status" value="1"/>
</dbReference>
<dbReference type="Pfam" id="PF05697">
    <property type="entry name" value="Trigger_N"/>
    <property type="match status" value="1"/>
</dbReference>
<dbReference type="GO" id="GO:0005737">
    <property type="term" value="C:cytoplasm"/>
    <property type="evidence" value="ECO:0007669"/>
    <property type="project" value="UniProtKB-SubCell"/>
</dbReference>
<feature type="domain" description="Trigger factor C-terminal" evidence="12">
    <location>
        <begin position="272"/>
        <end position="427"/>
    </location>
</feature>
<keyword evidence="9" id="KW-0131">Cell cycle</keyword>
<keyword evidence="9" id="KW-0963">Cytoplasm</keyword>
<dbReference type="InterPro" id="IPR008881">
    <property type="entry name" value="Trigger_fac_ribosome-bd_bac"/>
</dbReference>
<dbReference type="EMBL" id="QNRR01000005">
    <property type="protein sequence ID" value="RBP43766.1"/>
    <property type="molecule type" value="Genomic_DNA"/>
</dbReference>
<name>A0A366HMU3_9BACT</name>
<dbReference type="InterPro" id="IPR027304">
    <property type="entry name" value="Trigger_fact/SurA_dom_sf"/>
</dbReference>
<dbReference type="InterPro" id="IPR005215">
    <property type="entry name" value="Trig_fac"/>
</dbReference>
<keyword evidence="14" id="KW-1185">Reference proteome</keyword>
<keyword evidence="6 9" id="KW-0143">Chaperone</keyword>
<evidence type="ECO:0000313" key="13">
    <source>
        <dbReference type="EMBL" id="RBP43766.1"/>
    </source>
</evidence>
<organism evidence="13 14">
    <name type="scientific">Roseimicrobium gellanilyticum</name>
    <dbReference type="NCBI Taxonomy" id="748857"/>
    <lineage>
        <taxon>Bacteria</taxon>
        <taxon>Pseudomonadati</taxon>
        <taxon>Verrucomicrobiota</taxon>
        <taxon>Verrucomicrobiia</taxon>
        <taxon>Verrucomicrobiales</taxon>
        <taxon>Verrucomicrobiaceae</taxon>
        <taxon>Roseimicrobium</taxon>
    </lineage>
</organism>
<evidence type="ECO:0000256" key="2">
    <source>
        <dbReference type="ARBA" id="ARBA00005464"/>
    </source>
</evidence>
<evidence type="ECO:0000256" key="8">
    <source>
        <dbReference type="ARBA" id="ARBA00029986"/>
    </source>
</evidence>
<evidence type="ECO:0000259" key="11">
    <source>
        <dbReference type="Pfam" id="PF05697"/>
    </source>
</evidence>
<accession>A0A366HMU3</accession>
<dbReference type="PANTHER" id="PTHR30560:SF3">
    <property type="entry name" value="TRIGGER FACTOR-LIKE PROTEIN TIG, CHLOROPLASTIC"/>
    <property type="match status" value="1"/>
</dbReference>
<dbReference type="GO" id="GO:0051301">
    <property type="term" value="P:cell division"/>
    <property type="evidence" value="ECO:0007669"/>
    <property type="project" value="UniProtKB-KW"/>
</dbReference>
<dbReference type="GO" id="GO:0051083">
    <property type="term" value="P:'de novo' cotranslational protein folding"/>
    <property type="evidence" value="ECO:0007669"/>
    <property type="project" value="TreeGrafter"/>
</dbReference>
<dbReference type="GO" id="GO:0003755">
    <property type="term" value="F:peptidyl-prolyl cis-trans isomerase activity"/>
    <property type="evidence" value="ECO:0007669"/>
    <property type="project" value="UniProtKB-UniRule"/>
</dbReference>
<protein>
    <recommendedName>
        <fullName evidence="4 9">Trigger factor</fullName>
        <shortName evidence="9">TF</shortName>
        <ecNumber evidence="3 9">5.2.1.8</ecNumber>
    </recommendedName>
    <alternativeName>
        <fullName evidence="8 9">PPIase</fullName>
    </alternativeName>
</protein>
<dbReference type="InterPro" id="IPR037041">
    <property type="entry name" value="Trigger_fac_C_sf"/>
</dbReference>
<dbReference type="Pfam" id="PF05698">
    <property type="entry name" value="Trigger_C"/>
    <property type="match status" value="1"/>
</dbReference>
<evidence type="ECO:0000256" key="4">
    <source>
        <dbReference type="ARBA" id="ARBA00016902"/>
    </source>
</evidence>
<reference evidence="13 14" key="1">
    <citation type="submission" date="2018-06" db="EMBL/GenBank/DDBJ databases">
        <title>Genomic Encyclopedia of Type Strains, Phase IV (KMG-IV): sequencing the most valuable type-strain genomes for metagenomic binning, comparative biology and taxonomic classification.</title>
        <authorList>
            <person name="Goeker M."/>
        </authorList>
    </citation>
    <scope>NUCLEOTIDE SEQUENCE [LARGE SCALE GENOMIC DNA]</scope>
    <source>
        <strain evidence="13 14">DSM 25532</strain>
    </source>
</reference>
<evidence type="ECO:0000256" key="7">
    <source>
        <dbReference type="ARBA" id="ARBA00023235"/>
    </source>
</evidence>
<comment type="catalytic activity">
    <reaction evidence="1 9">
        <text>[protein]-peptidylproline (omega=180) = [protein]-peptidylproline (omega=0)</text>
        <dbReference type="Rhea" id="RHEA:16237"/>
        <dbReference type="Rhea" id="RHEA-COMP:10747"/>
        <dbReference type="Rhea" id="RHEA-COMP:10748"/>
        <dbReference type="ChEBI" id="CHEBI:83833"/>
        <dbReference type="ChEBI" id="CHEBI:83834"/>
        <dbReference type="EC" id="5.2.1.8"/>
    </reaction>
</comment>
<dbReference type="PIRSF" id="PIRSF003095">
    <property type="entry name" value="Trigger_factor"/>
    <property type="match status" value="1"/>
</dbReference>
<comment type="caution">
    <text evidence="13">The sequence shown here is derived from an EMBL/GenBank/DDBJ whole genome shotgun (WGS) entry which is preliminary data.</text>
</comment>
<dbReference type="SUPFAM" id="SSF109998">
    <property type="entry name" value="Triger factor/SurA peptide-binding domain-like"/>
    <property type="match status" value="1"/>
</dbReference>
<dbReference type="Gene3D" id="1.10.3120.10">
    <property type="entry name" value="Trigger factor, C-terminal domain"/>
    <property type="match status" value="1"/>
</dbReference>
<evidence type="ECO:0000256" key="6">
    <source>
        <dbReference type="ARBA" id="ARBA00023186"/>
    </source>
</evidence>
<dbReference type="GO" id="GO:0043335">
    <property type="term" value="P:protein unfolding"/>
    <property type="evidence" value="ECO:0007669"/>
    <property type="project" value="TreeGrafter"/>
</dbReference>
<dbReference type="Gene3D" id="3.30.70.1050">
    <property type="entry name" value="Trigger factor ribosome-binding domain"/>
    <property type="match status" value="1"/>
</dbReference>
<proteinExistence type="inferred from homology"/>
<comment type="domain">
    <text evidence="9">Consists of 3 domains; the N-terminus binds the ribosome, the middle domain has PPIase activity, while the C-terminus has intrinsic chaperone activity on its own.</text>
</comment>
<comment type="subcellular location">
    <subcellularLocation>
        <location evidence="9">Cytoplasm</location>
    </subcellularLocation>
    <text evidence="9">About half TF is bound to the ribosome near the polypeptide exit tunnel while the other half is free in the cytoplasm.</text>
</comment>
<feature type="domain" description="Trigger factor ribosome-binding bacterial" evidence="11">
    <location>
        <begin position="1"/>
        <end position="141"/>
    </location>
</feature>
<dbReference type="GO" id="GO:0015031">
    <property type="term" value="P:protein transport"/>
    <property type="evidence" value="ECO:0007669"/>
    <property type="project" value="UniProtKB-UniRule"/>
</dbReference>